<dbReference type="InterPro" id="IPR013766">
    <property type="entry name" value="Thioredoxin_domain"/>
</dbReference>
<dbReference type="PANTHER" id="PTHR42852">
    <property type="entry name" value="THIOL:DISULFIDE INTERCHANGE PROTEIN DSBE"/>
    <property type="match status" value="1"/>
</dbReference>
<evidence type="ECO:0000313" key="5">
    <source>
        <dbReference type="Proteomes" id="UP000251241"/>
    </source>
</evidence>
<accession>A0A2X2ITR8</accession>
<dbReference type="InterPro" id="IPR036249">
    <property type="entry name" value="Thioredoxin-like_sf"/>
</dbReference>
<keyword evidence="2" id="KW-0201">Cytochrome c-type biogenesis</keyword>
<dbReference type="GO" id="GO:0017004">
    <property type="term" value="P:cytochrome complex assembly"/>
    <property type="evidence" value="ECO:0007669"/>
    <property type="project" value="UniProtKB-KW"/>
</dbReference>
<keyword evidence="3" id="KW-0676">Redox-active center</keyword>
<sequence length="176" mass="19711">MTKKVNYSLLLLVSLLFCNPFLVKASKHCVVEEENKSRTEGYNLSFRNSKNNILSLNQLKGKVVVINLWATWCPPCLAEMPSLDQLYKDFKGNDAIVILAVDIDGNLSASRKFMAKRKYSLPVYQLNSALPKELSTTSIPTTIILDKAGKLVIKHVGGMNFGSQKFRKSLLDLSKE</sequence>
<dbReference type="Proteomes" id="UP000251241">
    <property type="component" value="Unassembled WGS sequence"/>
</dbReference>
<dbReference type="InterPro" id="IPR017937">
    <property type="entry name" value="Thioredoxin_CS"/>
</dbReference>
<dbReference type="Pfam" id="PF08534">
    <property type="entry name" value="Redoxin"/>
    <property type="match status" value="1"/>
</dbReference>
<evidence type="ECO:0000256" key="2">
    <source>
        <dbReference type="ARBA" id="ARBA00022748"/>
    </source>
</evidence>
<dbReference type="EMBL" id="UAUU01000003">
    <property type="protein sequence ID" value="SPZ84694.1"/>
    <property type="molecule type" value="Genomic_DNA"/>
</dbReference>
<evidence type="ECO:0000256" key="3">
    <source>
        <dbReference type="ARBA" id="ARBA00023284"/>
    </source>
</evidence>
<dbReference type="PANTHER" id="PTHR42852:SF17">
    <property type="entry name" value="THIOREDOXIN-LIKE PROTEIN HI_1115"/>
    <property type="match status" value="1"/>
</dbReference>
<evidence type="ECO:0000313" key="4">
    <source>
        <dbReference type="EMBL" id="SPZ84694.1"/>
    </source>
</evidence>
<dbReference type="AlphaFoldDB" id="A0A2X2ITR8"/>
<protein>
    <submittedName>
        <fullName evidence="4">Thiol-disulfide oxidoreductase resA</fullName>
    </submittedName>
</protein>
<name>A0A2X2ITR8_SPHMU</name>
<dbReference type="InterPro" id="IPR050553">
    <property type="entry name" value="Thioredoxin_ResA/DsbE_sf"/>
</dbReference>
<comment type="subcellular location">
    <subcellularLocation>
        <location evidence="1">Cell envelope</location>
    </subcellularLocation>
</comment>
<organism evidence="4 5">
    <name type="scientific">Sphingobacterium multivorum</name>
    <dbReference type="NCBI Taxonomy" id="28454"/>
    <lineage>
        <taxon>Bacteria</taxon>
        <taxon>Pseudomonadati</taxon>
        <taxon>Bacteroidota</taxon>
        <taxon>Sphingobacteriia</taxon>
        <taxon>Sphingobacteriales</taxon>
        <taxon>Sphingobacteriaceae</taxon>
        <taxon>Sphingobacterium</taxon>
    </lineage>
</organism>
<dbReference type="PROSITE" id="PS00194">
    <property type="entry name" value="THIOREDOXIN_1"/>
    <property type="match status" value="1"/>
</dbReference>
<dbReference type="GeneID" id="97180677"/>
<proteinExistence type="predicted"/>
<dbReference type="GO" id="GO:0030313">
    <property type="term" value="C:cell envelope"/>
    <property type="evidence" value="ECO:0007669"/>
    <property type="project" value="UniProtKB-SubCell"/>
</dbReference>
<dbReference type="PROSITE" id="PS51352">
    <property type="entry name" value="THIOREDOXIN_2"/>
    <property type="match status" value="1"/>
</dbReference>
<dbReference type="InterPro" id="IPR013740">
    <property type="entry name" value="Redoxin"/>
</dbReference>
<dbReference type="SUPFAM" id="SSF52833">
    <property type="entry name" value="Thioredoxin-like"/>
    <property type="match status" value="1"/>
</dbReference>
<evidence type="ECO:0000256" key="1">
    <source>
        <dbReference type="ARBA" id="ARBA00004196"/>
    </source>
</evidence>
<dbReference type="RefSeq" id="WP_112374107.1">
    <property type="nucleotide sequence ID" value="NZ_CP069793.1"/>
</dbReference>
<dbReference type="CDD" id="cd02966">
    <property type="entry name" value="TlpA_like_family"/>
    <property type="match status" value="1"/>
</dbReference>
<dbReference type="Gene3D" id="3.40.30.10">
    <property type="entry name" value="Glutaredoxin"/>
    <property type="match status" value="1"/>
</dbReference>
<dbReference type="GO" id="GO:0016491">
    <property type="term" value="F:oxidoreductase activity"/>
    <property type="evidence" value="ECO:0007669"/>
    <property type="project" value="InterPro"/>
</dbReference>
<gene>
    <name evidence="4" type="primary">resA_2</name>
    <name evidence="4" type="ORF">NCTC11343_01238</name>
</gene>
<reference evidence="4 5" key="1">
    <citation type="submission" date="2018-06" db="EMBL/GenBank/DDBJ databases">
        <authorList>
            <consortium name="Pathogen Informatics"/>
            <person name="Doyle S."/>
        </authorList>
    </citation>
    <scope>NUCLEOTIDE SEQUENCE [LARGE SCALE GENOMIC DNA]</scope>
    <source>
        <strain evidence="4 5">NCTC11343</strain>
    </source>
</reference>